<feature type="domain" description="DUF8035" evidence="2">
    <location>
        <begin position="919"/>
        <end position="971"/>
    </location>
</feature>
<reference evidence="3" key="1">
    <citation type="submission" date="2021-12" db="EMBL/GenBank/DDBJ databases">
        <title>Black yeast isolated from Biological Soil Crust.</title>
        <authorList>
            <person name="Kurbessoian T."/>
        </authorList>
    </citation>
    <scope>NUCLEOTIDE SEQUENCE</scope>
    <source>
        <strain evidence="3">CCFEE 5208</strain>
    </source>
</reference>
<feature type="compositionally biased region" description="Basic and acidic residues" evidence="1">
    <location>
        <begin position="1050"/>
        <end position="1074"/>
    </location>
</feature>
<feature type="region of interest" description="Disordered" evidence="1">
    <location>
        <begin position="168"/>
        <end position="209"/>
    </location>
</feature>
<feature type="region of interest" description="Disordered" evidence="1">
    <location>
        <begin position="1044"/>
        <end position="1087"/>
    </location>
</feature>
<feature type="compositionally biased region" description="Low complexity" evidence="1">
    <location>
        <begin position="573"/>
        <end position="590"/>
    </location>
</feature>
<feature type="compositionally biased region" description="Polar residues" evidence="1">
    <location>
        <begin position="102"/>
        <end position="118"/>
    </location>
</feature>
<feature type="compositionally biased region" description="Polar residues" evidence="1">
    <location>
        <begin position="33"/>
        <end position="59"/>
    </location>
</feature>
<evidence type="ECO:0000313" key="3">
    <source>
        <dbReference type="EMBL" id="KAK0319847.1"/>
    </source>
</evidence>
<dbReference type="Proteomes" id="UP001168146">
    <property type="component" value="Unassembled WGS sequence"/>
</dbReference>
<feature type="compositionally biased region" description="Basic and acidic residues" evidence="1">
    <location>
        <begin position="594"/>
        <end position="655"/>
    </location>
</feature>
<evidence type="ECO:0000256" key="1">
    <source>
        <dbReference type="SAM" id="MobiDB-lite"/>
    </source>
</evidence>
<feature type="compositionally biased region" description="Basic and acidic residues" evidence="1">
    <location>
        <begin position="542"/>
        <end position="567"/>
    </location>
</feature>
<evidence type="ECO:0000313" key="4">
    <source>
        <dbReference type="Proteomes" id="UP001168146"/>
    </source>
</evidence>
<name>A0AAN6JCY3_9PEZI</name>
<feature type="compositionally biased region" description="Acidic residues" evidence="1">
    <location>
        <begin position="998"/>
        <end position="1008"/>
    </location>
</feature>
<accession>A0AAN6JCY3</accession>
<dbReference type="AlphaFoldDB" id="A0AAN6JCY3"/>
<dbReference type="PANTHER" id="PTHR42081:SF1">
    <property type="entry name" value="ZINC FINGER PROTEIN DHHC DOMAIN CONTAINING PROTEIN"/>
    <property type="match status" value="1"/>
</dbReference>
<comment type="caution">
    <text evidence="3">The sequence shown here is derived from an EMBL/GenBank/DDBJ whole genome shotgun (WGS) entry which is preliminary data.</text>
</comment>
<protein>
    <recommendedName>
        <fullName evidence="2">DUF8035 domain-containing protein</fullName>
    </recommendedName>
</protein>
<dbReference type="EMBL" id="JASUXU010000028">
    <property type="protein sequence ID" value="KAK0319847.1"/>
    <property type="molecule type" value="Genomic_DNA"/>
</dbReference>
<feature type="compositionally biased region" description="Basic and acidic residues" evidence="1">
    <location>
        <begin position="860"/>
        <end position="870"/>
    </location>
</feature>
<sequence>MSYHRATSPGSRRIQNPGRASDTFIDPYYGQARHNSYASPRTSSGVIPLSSETYITEQPGSAREPPRGGIYSGQYGTSTSTGRPRRSSLVDSQRASAPVVTQLPSRSRPTVVQDSGRPSSPLKGTREKDYYVTPAVSKEPRKMEHKKIYSVNTDGDAKLVADIDAPAGRERHHRRRESVERGGYLTSGNDRDRGRRDYYPSGRSMARDASVDDKDVYSYTDAATMYATTEPKWRPEGPRARRGSVDRGASRDRPVSMVDTSYDPRTSAKDVGPPPSTRGWEAINRVGRTTSVRDGPQRTVAQSPVRSRFAEPVAAPYLDPREPYIVPPRTSSREGRSQALHNDRPVERYAEHDRERDTRRERRESVTRRPNDSQLRRADPSVPTRGFGIRSESQDRYARDERGSDESMKDRQAYRDSGLGYAEPHQRDTGPEISYHEERRIEQERKDREIARLQAEERDRQYERERERDRKRDDERAYDRDYDRDYDRERKERDRAAERETERERERQRMMEREPERERDRPRVAEREPEREKDRERHHHRRETDRDRDQDRERDRDRDRGSRKENGENGPSLAQAATGGLAAGAAAFGLNKVFNKDKGDDRERDRDRDRDSDRERKKERERDRDHERDVDRKRQEEPLRKDDRERRDRRPEGSHSDGSGAPFDREPREERYRDADRGLGFAFERQPELPKPAPPVTERPREREREAPRAQDWQADRDIEREHEDKHVEMPHPPNDADEDYRRRMEQVQRELGRAPPVEERGSTESIDPDRERRRREREQRQREKDEREFAEPKLNAGIGLTGINEQPPPPALRRSFEDTPSEVTASSVSGQPNQALRRKRSILDEPMTNEPVQIIDNSYSDKRENRVRIVDPPTEEEERKPKGILKRPTQKFPDHPNTIREGVAPLKDATGKGIPPGARWTKIDRRLVNPEALEEAKERFEERLDCVIVLRVLTKEEIQKLADRTSALRDERYETDRLDRKAAKRRDRAAARRDNDEYVDDNSEDEYAERPVRMLEAPAAAAPSLNLPGGTVAGSIAGLSGVNGAGEADFIRDRERRRDGGRDGARDGAREGEAVYQMSGGLGRRE</sequence>
<feature type="compositionally biased region" description="Basic and acidic residues" evidence="1">
    <location>
        <begin position="663"/>
        <end position="677"/>
    </location>
</feature>
<feature type="compositionally biased region" description="Basic and acidic residues" evidence="1">
    <location>
        <begin position="189"/>
        <end position="198"/>
    </location>
</feature>
<feature type="compositionally biased region" description="Basic and acidic residues" evidence="1">
    <location>
        <begin position="740"/>
        <end position="792"/>
    </location>
</feature>
<proteinExistence type="predicted"/>
<dbReference type="PANTHER" id="PTHR42081">
    <property type="entry name" value="ZINC FINGER PROTEIN DHHC DOMAIN CONTAINING PROTEIN"/>
    <property type="match status" value="1"/>
</dbReference>
<feature type="compositionally biased region" description="Basic and acidic residues" evidence="1">
    <location>
        <begin position="331"/>
        <end position="379"/>
    </location>
</feature>
<evidence type="ECO:0000259" key="2">
    <source>
        <dbReference type="Pfam" id="PF26118"/>
    </source>
</evidence>
<feature type="compositionally biased region" description="Polar residues" evidence="1">
    <location>
        <begin position="822"/>
        <end position="835"/>
    </location>
</feature>
<organism evidence="3 4">
    <name type="scientific">Friedmanniomyces endolithicus</name>
    <dbReference type="NCBI Taxonomy" id="329885"/>
    <lineage>
        <taxon>Eukaryota</taxon>
        <taxon>Fungi</taxon>
        <taxon>Dikarya</taxon>
        <taxon>Ascomycota</taxon>
        <taxon>Pezizomycotina</taxon>
        <taxon>Dothideomycetes</taxon>
        <taxon>Dothideomycetidae</taxon>
        <taxon>Mycosphaerellales</taxon>
        <taxon>Teratosphaeriaceae</taxon>
        <taxon>Friedmanniomyces</taxon>
    </lineage>
</organism>
<feature type="compositionally biased region" description="Basic and acidic residues" evidence="1">
    <location>
        <begin position="231"/>
        <end position="254"/>
    </location>
</feature>
<dbReference type="Pfam" id="PF26118">
    <property type="entry name" value="DUF8035"/>
    <property type="match status" value="1"/>
</dbReference>
<feature type="compositionally biased region" description="Basic and acidic residues" evidence="1">
    <location>
        <begin position="392"/>
        <end position="414"/>
    </location>
</feature>
<dbReference type="InterPro" id="IPR058348">
    <property type="entry name" value="DUF8035"/>
</dbReference>
<feature type="compositionally biased region" description="Basic and acidic residues" evidence="1">
    <location>
        <begin position="698"/>
        <end position="730"/>
    </location>
</feature>
<feature type="region of interest" description="Disordered" evidence="1">
    <location>
        <begin position="978"/>
        <end position="1008"/>
    </location>
</feature>
<feature type="compositionally biased region" description="Basic and acidic residues" evidence="1">
    <location>
        <begin position="424"/>
        <end position="535"/>
    </location>
</feature>
<gene>
    <name evidence="3" type="ORF">LTR82_009182</name>
</gene>
<feature type="region of interest" description="Disordered" evidence="1">
    <location>
        <begin position="229"/>
        <end position="919"/>
    </location>
</feature>
<feature type="region of interest" description="Disordered" evidence="1">
    <location>
        <begin position="1"/>
        <end position="126"/>
    </location>
</feature>